<evidence type="ECO:0000313" key="1">
    <source>
        <dbReference type="EMBL" id="KAK5794284.1"/>
    </source>
</evidence>
<comment type="caution">
    <text evidence="1">The sequence shown here is derived from an EMBL/GenBank/DDBJ whole genome shotgun (WGS) entry which is preliminary data.</text>
</comment>
<keyword evidence="2" id="KW-1185">Reference proteome</keyword>
<dbReference type="Proteomes" id="UP001358586">
    <property type="component" value="Chromosome 10"/>
</dbReference>
<gene>
    <name evidence="1" type="ORF">PVK06_035503</name>
</gene>
<proteinExistence type="predicted"/>
<reference evidence="1 2" key="1">
    <citation type="submission" date="2023-03" db="EMBL/GenBank/DDBJ databases">
        <title>WGS of Gossypium arboreum.</title>
        <authorList>
            <person name="Yu D."/>
        </authorList>
    </citation>
    <scope>NUCLEOTIDE SEQUENCE [LARGE SCALE GENOMIC DNA]</scope>
    <source>
        <tissue evidence="1">Leaf</tissue>
    </source>
</reference>
<dbReference type="EMBL" id="JARKNE010000010">
    <property type="protein sequence ID" value="KAK5794284.1"/>
    <property type="molecule type" value="Genomic_DNA"/>
</dbReference>
<name>A0ABR0NJ41_GOSAR</name>
<accession>A0ABR0NJ41</accession>
<protein>
    <submittedName>
        <fullName evidence="1">Uncharacterized protein</fullName>
    </submittedName>
</protein>
<sequence>MTFLPRFGWPYQRFFSGSAVSKDAKLKTQLKEFKDDFKYELRSELHNLFEQYFGNLTPAATNTIAQVKDKGILGGAPLRFAPKDPLRVLIDFQTKSL</sequence>
<organism evidence="1 2">
    <name type="scientific">Gossypium arboreum</name>
    <name type="common">Tree cotton</name>
    <name type="synonym">Gossypium nanking</name>
    <dbReference type="NCBI Taxonomy" id="29729"/>
    <lineage>
        <taxon>Eukaryota</taxon>
        <taxon>Viridiplantae</taxon>
        <taxon>Streptophyta</taxon>
        <taxon>Embryophyta</taxon>
        <taxon>Tracheophyta</taxon>
        <taxon>Spermatophyta</taxon>
        <taxon>Magnoliopsida</taxon>
        <taxon>eudicotyledons</taxon>
        <taxon>Gunneridae</taxon>
        <taxon>Pentapetalae</taxon>
        <taxon>rosids</taxon>
        <taxon>malvids</taxon>
        <taxon>Malvales</taxon>
        <taxon>Malvaceae</taxon>
        <taxon>Malvoideae</taxon>
        <taxon>Gossypium</taxon>
    </lineage>
</organism>
<evidence type="ECO:0000313" key="2">
    <source>
        <dbReference type="Proteomes" id="UP001358586"/>
    </source>
</evidence>